<sequence>MNNLEKIKIKGVDYYFGNDIVQLHLPGLKNTLMAED</sequence>
<evidence type="ECO:0000313" key="2">
    <source>
        <dbReference type="EMBL" id="UFX99932.1"/>
    </source>
</evidence>
<gene>
    <name evidence="1" type="ORF">Mb0011</name>
    <name evidence="2" type="ORF">Mb1052</name>
</gene>
<reference evidence="1" key="1">
    <citation type="submission" date="2018-03" db="EMBL/GenBank/DDBJ databases">
        <title>Draft genome sequences of Megaviruse, new member of the family Mimiviridae isolated from water in Shanghai, China.</title>
        <authorList>
            <person name="Xia Y."/>
        </authorList>
    </citation>
    <scope>NUCLEOTIDE SEQUENCE</scope>
    <source>
        <strain evidence="1">SH</strain>
    </source>
</reference>
<organism evidence="1">
    <name type="scientific">Megavirus baoshan</name>
    <dbReference type="NCBI Taxonomy" id="2496520"/>
    <lineage>
        <taxon>Viruses</taxon>
        <taxon>Varidnaviria</taxon>
        <taxon>Bamfordvirae</taxon>
        <taxon>Nucleocytoviricota</taxon>
        <taxon>Megaviricetes</taxon>
        <taxon>Imitervirales</taxon>
        <taxon>Mimiviridae</taxon>
        <taxon>Megamimivirinae</taxon>
        <taxon>Megavirus</taxon>
        <taxon>Megavirus baoshanense</taxon>
    </lineage>
</organism>
<accession>A0A8K1W855</accession>
<evidence type="ECO:0000313" key="1">
    <source>
        <dbReference type="EMBL" id="UFX99702.1"/>
    </source>
</evidence>
<protein>
    <submittedName>
        <fullName evidence="1">Uncharacterized protein</fullName>
    </submittedName>
</protein>
<proteinExistence type="predicted"/>
<dbReference type="EMBL" id="MH046811">
    <property type="protein sequence ID" value="UFX99702.1"/>
    <property type="molecule type" value="Genomic_DNA"/>
</dbReference>
<name>A0A8K1W855_9VIRU</name>
<dbReference type="EMBL" id="MH046811">
    <property type="protein sequence ID" value="UFX99932.1"/>
    <property type="molecule type" value="Genomic_DNA"/>
</dbReference>